<comment type="caution">
    <text evidence="1">The sequence shown here is derived from an EMBL/GenBank/DDBJ whole genome shotgun (WGS) entry which is preliminary data.</text>
</comment>
<dbReference type="Proteomes" id="UP000299102">
    <property type="component" value="Unassembled WGS sequence"/>
</dbReference>
<organism evidence="1 2">
    <name type="scientific">Eumeta variegata</name>
    <name type="common">Bagworm moth</name>
    <name type="synonym">Eumeta japonica</name>
    <dbReference type="NCBI Taxonomy" id="151549"/>
    <lineage>
        <taxon>Eukaryota</taxon>
        <taxon>Metazoa</taxon>
        <taxon>Ecdysozoa</taxon>
        <taxon>Arthropoda</taxon>
        <taxon>Hexapoda</taxon>
        <taxon>Insecta</taxon>
        <taxon>Pterygota</taxon>
        <taxon>Neoptera</taxon>
        <taxon>Endopterygota</taxon>
        <taxon>Lepidoptera</taxon>
        <taxon>Glossata</taxon>
        <taxon>Ditrysia</taxon>
        <taxon>Tineoidea</taxon>
        <taxon>Psychidae</taxon>
        <taxon>Oiketicinae</taxon>
        <taxon>Eumeta</taxon>
    </lineage>
</organism>
<proteinExistence type="predicted"/>
<keyword evidence="2" id="KW-1185">Reference proteome</keyword>
<name>A0A4C2A6S8_EUMVA</name>
<dbReference type="EMBL" id="BGZK01002574">
    <property type="protein sequence ID" value="GBP95013.1"/>
    <property type="molecule type" value="Genomic_DNA"/>
</dbReference>
<protein>
    <submittedName>
        <fullName evidence="1">Uncharacterized protein</fullName>
    </submittedName>
</protein>
<evidence type="ECO:0000313" key="1">
    <source>
        <dbReference type="EMBL" id="GBP95013.1"/>
    </source>
</evidence>
<dbReference type="OrthoDB" id="6109at2759"/>
<gene>
    <name evidence="1" type="ORF">EVAR_69537_1</name>
</gene>
<reference evidence="1 2" key="1">
    <citation type="journal article" date="2019" name="Commun. Biol.">
        <title>The bagworm genome reveals a unique fibroin gene that provides high tensile strength.</title>
        <authorList>
            <person name="Kono N."/>
            <person name="Nakamura H."/>
            <person name="Ohtoshi R."/>
            <person name="Tomita M."/>
            <person name="Numata K."/>
            <person name="Arakawa K."/>
        </authorList>
    </citation>
    <scope>NUCLEOTIDE SEQUENCE [LARGE SCALE GENOMIC DNA]</scope>
</reference>
<dbReference type="AlphaFoldDB" id="A0A4C2A6S8"/>
<sequence>MEGYESAVALNVQRSWGGGIERDRESESECVALEHMRVVYLLQASASPPRAARAGPSLSRRVNICISSKRFAHCRAAPSRAADVGILNVEKSQRSANATKYIRVHCQVKKTAGASPTLQRQRPTLPAVNRERTIIEGYQQADDAYLTLRAPRHVSSSWLVTTHIVKLFW</sequence>
<accession>A0A4C2A6S8</accession>
<evidence type="ECO:0000313" key="2">
    <source>
        <dbReference type="Proteomes" id="UP000299102"/>
    </source>
</evidence>